<dbReference type="CDD" id="cd00118">
    <property type="entry name" value="LysM"/>
    <property type="match status" value="1"/>
</dbReference>
<evidence type="ECO:0000313" key="4">
    <source>
        <dbReference type="Proteomes" id="UP000315369"/>
    </source>
</evidence>
<dbReference type="InterPro" id="IPR002477">
    <property type="entry name" value="Peptidoglycan-bd-like"/>
</dbReference>
<feature type="compositionally biased region" description="Gly residues" evidence="1">
    <location>
        <begin position="264"/>
        <end position="291"/>
    </location>
</feature>
<feature type="compositionally biased region" description="Gly residues" evidence="1">
    <location>
        <begin position="332"/>
        <end position="344"/>
    </location>
</feature>
<dbReference type="InterPro" id="IPR036365">
    <property type="entry name" value="PGBD-like_sf"/>
</dbReference>
<feature type="region of interest" description="Disordered" evidence="1">
    <location>
        <begin position="210"/>
        <end position="344"/>
    </location>
</feature>
<reference evidence="3 4" key="1">
    <citation type="submission" date="2019-06" db="EMBL/GenBank/DDBJ databases">
        <authorList>
            <person name="Livingstone P."/>
            <person name="Whitworth D."/>
        </authorList>
    </citation>
    <scope>NUCLEOTIDE SEQUENCE [LARGE SCALE GENOMIC DNA]</scope>
    <source>
        <strain evidence="3 4">AM401</strain>
    </source>
</reference>
<dbReference type="InterPro" id="IPR018392">
    <property type="entry name" value="LysM"/>
</dbReference>
<dbReference type="EMBL" id="VIFM01000125">
    <property type="protein sequence ID" value="TQF12771.1"/>
    <property type="molecule type" value="Genomic_DNA"/>
</dbReference>
<dbReference type="SUPFAM" id="SSF47090">
    <property type="entry name" value="PGBD-like"/>
    <property type="match status" value="2"/>
</dbReference>
<dbReference type="OrthoDB" id="5512387at2"/>
<feature type="compositionally biased region" description="Acidic residues" evidence="1">
    <location>
        <begin position="226"/>
        <end position="235"/>
    </location>
</feature>
<evidence type="ECO:0000256" key="1">
    <source>
        <dbReference type="SAM" id="MobiDB-lite"/>
    </source>
</evidence>
<evidence type="ECO:0000313" key="3">
    <source>
        <dbReference type="EMBL" id="TQF12771.1"/>
    </source>
</evidence>
<evidence type="ECO:0000259" key="2">
    <source>
        <dbReference type="Pfam" id="PF01471"/>
    </source>
</evidence>
<dbReference type="Proteomes" id="UP000315369">
    <property type="component" value="Unassembled WGS sequence"/>
</dbReference>
<sequence length="920" mass="98077">MSTRHKVKQGEWLSKIARQYGFAKWQELWDHPDNAPLRAKRTNPFCLQVDDEVVIPELPGLKVSAGSSYSLQGGDPPDRIRLGMRRANAPLGLKRYELKLGEKLLKGTLTFQGLLDQPLPPEATEATLKVWTSEEPELSCEWQLKLGHLDPLDALSGVQARLANLGWYNGPINNELTEDTRTALASFQLALLLTPTGELSKETLESLADRHEQNGGTEVLPPSFGSDDDEEEVEEGGGSPGGESSAGAGAPPPPATGSASASPQGGGSSTGGSASGTGTGGSASGTGGSGTTTGATAQSGTGTGGSGTTTGATAQSGTGTGGSGTTTAATGQTGGGTATGGAATGGTAAAATAQQSATAVDTHRYGGFVLQRRDRDDQHRWGGAVQPVAQGNNGAPTLVAPGTGTVGNALTAPTHVLRLQRDLRELGFLIGGTPDGAFGLGTDWAVREFQIYSKMENVAQEDTANTSTNYVERLSQVANTQVYQGAVSGIVNDDTEQRIRHWLTNRWRCPVIVRAMNVANGNPTTVFQDNLWRHDDCANTAPRIYVRDFTGYYTLPTGRNEDDLRVLGTYTTYPSYGGPVSMPTRHTWATSELLPSNLVGVANYNSMTASQRSTYKVVRAAAEQENLGYFDSLNAYDNAFISLGPCHWTLGILFAGSAEPSEGELCGFLAYLRSSNQAAFEEAIEFFGLRIDEDWDAGAGNGATLYSSSGKKYSGWPAQQRDDATWARMDETESAGNYYKTYHWYYRFQMAGRTIEGFQRAMWNAARIRLRDIRDTPWGTGVANVGTGANARAPTVGDVATSEKLMGILLRWHIFRPGHVAAQNSAGQRLRNAFTAAKQANPTLNWTQAPNLWTNAHETALITHILAEASSVNDSVDNVANWPGWLGGTVQTTNPRNYQLALPAGTTLLSTRNSFNFDVP</sequence>
<dbReference type="RefSeq" id="WP_141645489.1">
    <property type="nucleotide sequence ID" value="NZ_VIFM01000125.1"/>
</dbReference>
<dbReference type="Gene3D" id="1.10.101.10">
    <property type="entry name" value="PGBD-like superfamily/PGBD"/>
    <property type="match status" value="2"/>
</dbReference>
<proteinExistence type="predicted"/>
<accession>A0A540WUS4</accession>
<protein>
    <recommendedName>
        <fullName evidence="2">Peptidoglycan binding-like domain-containing protein</fullName>
    </recommendedName>
</protein>
<dbReference type="InterPro" id="IPR036366">
    <property type="entry name" value="PGBDSf"/>
</dbReference>
<keyword evidence="4" id="KW-1185">Reference proteome</keyword>
<feature type="domain" description="Peptidoglycan binding-like" evidence="2">
    <location>
        <begin position="158"/>
        <end position="207"/>
    </location>
</feature>
<comment type="caution">
    <text evidence="3">The sequence shown here is derived from an EMBL/GenBank/DDBJ whole genome shotgun (WGS) entry which is preliminary data.</text>
</comment>
<name>A0A540WUS4_9BACT</name>
<gene>
    <name evidence="3" type="ORF">FJV41_27240</name>
</gene>
<organism evidence="3 4">
    <name type="scientific">Myxococcus llanfairpwllgwyngyllgogerychwyrndrobwllllantysiliogogogochensis</name>
    <dbReference type="NCBI Taxonomy" id="2590453"/>
    <lineage>
        <taxon>Bacteria</taxon>
        <taxon>Pseudomonadati</taxon>
        <taxon>Myxococcota</taxon>
        <taxon>Myxococcia</taxon>
        <taxon>Myxococcales</taxon>
        <taxon>Cystobacterineae</taxon>
        <taxon>Myxococcaceae</taxon>
        <taxon>Myxococcus</taxon>
    </lineage>
</organism>
<dbReference type="Pfam" id="PF01471">
    <property type="entry name" value="PG_binding_1"/>
    <property type="match status" value="2"/>
</dbReference>
<dbReference type="AlphaFoldDB" id="A0A540WUS4"/>
<feature type="domain" description="Peptidoglycan binding-like" evidence="2">
    <location>
        <begin position="416"/>
        <end position="450"/>
    </location>
</feature>